<dbReference type="STRING" id="221126.SAMN04489722_108127"/>
<proteinExistence type="predicted"/>
<evidence type="ECO:0000313" key="2">
    <source>
        <dbReference type="Proteomes" id="UP000029643"/>
    </source>
</evidence>
<reference evidence="1 2" key="1">
    <citation type="journal article" date="2014" name="Genome Announc.">
        <title>Draft Genome Sequences of Marine Flavobacterium Algibacter lectus Strains SS8 and NR4.</title>
        <authorList>
            <person name="Takatani N."/>
            <person name="Nakanishi M."/>
            <person name="Meirelles P."/>
            <person name="Mino S."/>
            <person name="Suda W."/>
            <person name="Oshima K."/>
            <person name="Hattori M."/>
            <person name="Ohkuma M."/>
            <person name="Hosokawa M."/>
            <person name="Miyashita K."/>
            <person name="Thompson F.L."/>
            <person name="Niwa A."/>
            <person name="Sawabe T."/>
            <person name="Sawabe T."/>
        </authorList>
    </citation>
    <scope>NUCLEOTIDE SEQUENCE [LARGE SCALE GENOMIC DNA]</scope>
    <source>
        <strain evidence="2">JCM19274</strain>
    </source>
</reference>
<accession>A0A090WPX5</accession>
<dbReference type="Proteomes" id="UP000029643">
    <property type="component" value="Unassembled WGS sequence"/>
</dbReference>
<sequence>MFKYFISIVKKVAPPKHTNFYKPKTAFLMLFALVCISCATKTSLVQNAEVPESDPKLIFLNYQVSQNLKGQKSIEFIDKKIVDGKLRNSDSKYIKSGVPGDLVCTQLSENKTLISEQTISNPLLKTIEFTTDSFNFKKRNVSIKQAPLNLRIQLNTSTKFIRIKEVIDSLQNTKTLITSNIE</sequence>
<organism evidence="1 2">
    <name type="scientific">Algibacter lectus</name>
    <dbReference type="NCBI Taxonomy" id="221126"/>
    <lineage>
        <taxon>Bacteria</taxon>
        <taxon>Pseudomonadati</taxon>
        <taxon>Bacteroidota</taxon>
        <taxon>Flavobacteriia</taxon>
        <taxon>Flavobacteriales</taxon>
        <taxon>Flavobacteriaceae</taxon>
        <taxon>Algibacter</taxon>
    </lineage>
</organism>
<evidence type="ECO:0000313" key="1">
    <source>
        <dbReference type="EMBL" id="GAL79170.1"/>
    </source>
</evidence>
<dbReference type="EMBL" id="BBNU01000005">
    <property type="protein sequence ID" value="GAL79170.1"/>
    <property type="molecule type" value="Genomic_DNA"/>
</dbReference>
<protein>
    <submittedName>
        <fullName evidence="1">Uncharacterized protein</fullName>
    </submittedName>
</protein>
<dbReference type="RefSeq" id="WP_152596269.1">
    <property type="nucleotide sequence ID" value="NZ_BBNU01000005.1"/>
</dbReference>
<dbReference type="AlphaFoldDB" id="A0A090WPX5"/>
<gene>
    <name evidence="1" type="ORF">JCM19274_4255</name>
</gene>
<comment type="caution">
    <text evidence="1">The sequence shown here is derived from an EMBL/GenBank/DDBJ whole genome shotgun (WGS) entry which is preliminary data.</text>
</comment>
<name>A0A090WPX5_9FLAO</name>